<dbReference type="InterPro" id="IPR010917">
    <property type="entry name" value="TonB_rcpt_CS"/>
</dbReference>
<comment type="caution">
    <text evidence="14">The sequence shown here is derived from an EMBL/GenBank/DDBJ whole genome shotgun (WGS) entry which is preliminary data.</text>
</comment>
<dbReference type="GO" id="GO:0009279">
    <property type="term" value="C:cell outer membrane"/>
    <property type="evidence" value="ECO:0007669"/>
    <property type="project" value="UniProtKB-SubCell"/>
</dbReference>
<keyword evidence="3 10" id="KW-1134">Transmembrane beta strand</keyword>
<evidence type="ECO:0000313" key="14">
    <source>
        <dbReference type="EMBL" id="MTT75921.1"/>
    </source>
</evidence>
<evidence type="ECO:0000256" key="6">
    <source>
        <dbReference type="ARBA" id="ARBA00023077"/>
    </source>
</evidence>
<gene>
    <name evidence="14" type="ORF">GMD11_06550</name>
    <name evidence="15" type="ORF">GMD18_06195</name>
</gene>
<dbReference type="PANTHER" id="PTHR30069:SF29">
    <property type="entry name" value="HEMOGLOBIN AND HEMOGLOBIN-HAPTOGLOBIN-BINDING PROTEIN 1-RELATED"/>
    <property type="match status" value="1"/>
</dbReference>
<reference evidence="16 17" key="1">
    <citation type="journal article" date="2019" name="Nat. Med.">
        <title>A library of human gut bacterial isolates paired with longitudinal multiomics data enables mechanistic microbiome research.</title>
        <authorList>
            <person name="Poyet M."/>
            <person name="Groussin M."/>
            <person name="Gibbons S.M."/>
            <person name="Avila-Pacheco J."/>
            <person name="Jiang X."/>
            <person name="Kearney S.M."/>
            <person name="Perrotta A.R."/>
            <person name="Berdy B."/>
            <person name="Zhao S."/>
            <person name="Lieberman T.D."/>
            <person name="Swanson P.K."/>
            <person name="Smith M."/>
            <person name="Roesemann S."/>
            <person name="Alexander J.E."/>
            <person name="Rich S.A."/>
            <person name="Livny J."/>
            <person name="Vlamakis H."/>
            <person name="Clish C."/>
            <person name="Bullock K."/>
            <person name="Deik A."/>
            <person name="Scott J."/>
            <person name="Pierce K.A."/>
            <person name="Xavier R.J."/>
            <person name="Alm E.J."/>
        </authorList>
    </citation>
    <scope>NUCLEOTIDE SEQUENCE [LARGE SCALE GENOMIC DNA]</scope>
    <source>
        <strain evidence="14 17">BIOML-A13</strain>
        <strain evidence="15 16">BIOML-A3</strain>
    </source>
</reference>
<evidence type="ECO:0000313" key="17">
    <source>
        <dbReference type="Proteomes" id="UP000484547"/>
    </source>
</evidence>
<dbReference type="Gene3D" id="2.40.170.20">
    <property type="entry name" value="TonB-dependent receptor, beta-barrel domain"/>
    <property type="match status" value="1"/>
</dbReference>
<evidence type="ECO:0000256" key="9">
    <source>
        <dbReference type="ARBA" id="ARBA00023237"/>
    </source>
</evidence>
<name>A0A7X2XFQ7_9FIRM</name>
<keyword evidence="6 11" id="KW-0798">TonB box</keyword>
<dbReference type="Proteomes" id="UP000443070">
    <property type="component" value="Unassembled WGS sequence"/>
</dbReference>
<keyword evidence="4 10" id="KW-0812">Transmembrane</keyword>
<comment type="subcellular location">
    <subcellularLocation>
        <location evidence="1 10">Cell outer membrane</location>
        <topology evidence="1 10">Multi-pass membrane protein</topology>
    </subcellularLocation>
</comment>
<evidence type="ECO:0000256" key="3">
    <source>
        <dbReference type="ARBA" id="ARBA00022452"/>
    </source>
</evidence>
<dbReference type="GO" id="GO:0015344">
    <property type="term" value="F:siderophore uptake transmembrane transporter activity"/>
    <property type="evidence" value="ECO:0007669"/>
    <property type="project" value="TreeGrafter"/>
</dbReference>
<evidence type="ECO:0000256" key="8">
    <source>
        <dbReference type="ARBA" id="ARBA00023170"/>
    </source>
</evidence>
<sequence>MKKFELGSLMCAVILGTYFLSGTVYAEESLSEFVLDGINVTALGYEKNNLDTPADTVVYTGEQLKETGAGDVANALKYKGGVYFTNMGPHDQNWITGSSQINLRGIDGGTLVLINGVPASFNNVNHLDMLNLDEVERVEIVKGGGAVLYGSEALGGVVNIITKDQMKNSLRVAAGNKGQRDYAATIGMGKASLALGRNEFGSTGNMTERLGTKKINGTAVPYYIGFGDSKKDHLAFNYKFDDRFKFSYMFNKKKYTTNYNDVNENILQHFMYDDREHFAQIAYNDENGWDAKIYYNQRRIENPDYYVVNPTNVEWEKSDHKQYGLDTKKVWRSDKATGLIGISAKRETYKNDNQKFKTFGDSSSILKDPAHFGTYALNNYSVYGSYDRKLSRATNIIFSAREDFIRSEAGDYNEFLPQIQAITKFDEHNSAYASVGKSFRMPTFRNLYYASSVVVPNPDLEAEHGWNYEIGYKYSENGRRLNLTAFRIDIKDQIVAVKNLVDNKSYQTNAAKYRNTGIELRYEQDVDKHFTYNVGAVFAKPQRMYKEGQAWVDTLGRYQINGGVNYVNRDFSAALNLSYWGNRFKNGVSSEKITVTEISSPLLVSNLHLGYNVAKNVTATFDVDNLFNRKDIANVGGTSNNNLYYTMGRTFRVGVNYNF</sequence>
<evidence type="ECO:0000256" key="11">
    <source>
        <dbReference type="RuleBase" id="RU003357"/>
    </source>
</evidence>
<evidence type="ECO:0000313" key="15">
    <source>
        <dbReference type="EMBL" id="MTU03983.1"/>
    </source>
</evidence>
<evidence type="ECO:0000259" key="12">
    <source>
        <dbReference type="Pfam" id="PF00593"/>
    </source>
</evidence>
<dbReference type="Proteomes" id="UP000484547">
    <property type="component" value="Unassembled WGS sequence"/>
</dbReference>
<dbReference type="GO" id="GO:0044718">
    <property type="term" value="P:siderophore transmembrane transport"/>
    <property type="evidence" value="ECO:0007669"/>
    <property type="project" value="TreeGrafter"/>
</dbReference>
<protein>
    <submittedName>
        <fullName evidence="14">TonB-dependent receptor</fullName>
    </submittedName>
</protein>
<comment type="similarity">
    <text evidence="10 11">Belongs to the TonB-dependent receptor family.</text>
</comment>
<dbReference type="Pfam" id="PF00593">
    <property type="entry name" value="TonB_dep_Rec_b-barrel"/>
    <property type="match status" value="1"/>
</dbReference>
<dbReference type="Gene3D" id="2.170.130.10">
    <property type="entry name" value="TonB-dependent receptor, plug domain"/>
    <property type="match status" value="1"/>
</dbReference>
<accession>A0A7X2XFQ7</accession>
<keyword evidence="5" id="KW-0732">Signal</keyword>
<evidence type="ECO:0000256" key="5">
    <source>
        <dbReference type="ARBA" id="ARBA00022729"/>
    </source>
</evidence>
<evidence type="ECO:0000259" key="13">
    <source>
        <dbReference type="Pfam" id="PF07715"/>
    </source>
</evidence>
<keyword evidence="7 10" id="KW-0472">Membrane</keyword>
<dbReference type="InterPro" id="IPR012910">
    <property type="entry name" value="Plug_dom"/>
</dbReference>
<dbReference type="AlphaFoldDB" id="A0A7X2XFQ7"/>
<dbReference type="Pfam" id="PF07715">
    <property type="entry name" value="Plug"/>
    <property type="match status" value="1"/>
</dbReference>
<dbReference type="InterPro" id="IPR037066">
    <property type="entry name" value="Plug_dom_sf"/>
</dbReference>
<dbReference type="SUPFAM" id="SSF56935">
    <property type="entry name" value="Porins"/>
    <property type="match status" value="1"/>
</dbReference>
<organism evidence="14 17">
    <name type="scientific">Phascolarctobacterium faecium</name>
    <dbReference type="NCBI Taxonomy" id="33025"/>
    <lineage>
        <taxon>Bacteria</taxon>
        <taxon>Bacillati</taxon>
        <taxon>Bacillota</taxon>
        <taxon>Negativicutes</taxon>
        <taxon>Acidaminococcales</taxon>
        <taxon>Acidaminococcaceae</taxon>
        <taxon>Phascolarctobacterium</taxon>
    </lineage>
</organism>
<keyword evidence="9 10" id="KW-0998">Cell outer membrane</keyword>
<dbReference type="PANTHER" id="PTHR30069">
    <property type="entry name" value="TONB-DEPENDENT OUTER MEMBRANE RECEPTOR"/>
    <property type="match status" value="1"/>
</dbReference>
<dbReference type="RefSeq" id="WP_155163948.1">
    <property type="nucleotide sequence ID" value="NZ_DBFCBI010000071.1"/>
</dbReference>
<evidence type="ECO:0000256" key="2">
    <source>
        <dbReference type="ARBA" id="ARBA00022448"/>
    </source>
</evidence>
<keyword evidence="16" id="KW-1185">Reference proteome</keyword>
<dbReference type="EMBL" id="WNBM01000003">
    <property type="protein sequence ID" value="MTT75921.1"/>
    <property type="molecule type" value="Genomic_DNA"/>
</dbReference>
<keyword evidence="8 14" id="KW-0675">Receptor</keyword>
<dbReference type="OrthoDB" id="1631017at2"/>
<evidence type="ECO:0000256" key="10">
    <source>
        <dbReference type="PROSITE-ProRule" id="PRU01360"/>
    </source>
</evidence>
<evidence type="ECO:0000256" key="1">
    <source>
        <dbReference type="ARBA" id="ARBA00004571"/>
    </source>
</evidence>
<dbReference type="CDD" id="cd01347">
    <property type="entry name" value="ligand_gated_channel"/>
    <property type="match status" value="1"/>
</dbReference>
<dbReference type="InterPro" id="IPR036942">
    <property type="entry name" value="Beta-barrel_TonB_sf"/>
</dbReference>
<dbReference type="EMBL" id="WNBW01000003">
    <property type="protein sequence ID" value="MTU03983.1"/>
    <property type="molecule type" value="Genomic_DNA"/>
</dbReference>
<dbReference type="PROSITE" id="PS01156">
    <property type="entry name" value="TONB_DEPENDENT_REC_2"/>
    <property type="match status" value="1"/>
</dbReference>
<dbReference type="PROSITE" id="PS52016">
    <property type="entry name" value="TONB_DEPENDENT_REC_3"/>
    <property type="match status" value="1"/>
</dbReference>
<proteinExistence type="inferred from homology"/>
<feature type="domain" description="TonB-dependent receptor plug" evidence="13">
    <location>
        <begin position="50"/>
        <end position="157"/>
    </location>
</feature>
<evidence type="ECO:0000256" key="7">
    <source>
        <dbReference type="ARBA" id="ARBA00023136"/>
    </source>
</evidence>
<evidence type="ECO:0000256" key="4">
    <source>
        <dbReference type="ARBA" id="ARBA00022692"/>
    </source>
</evidence>
<dbReference type="InterPro" id="IPR039426">
    <property type="entry name" value="TonB-dep_rcpt-like"/>
</dbReference>
<keyword evidence="2 10" id="KW-0813">Transport</keyword>
<feature type="domain" description="TonB-dependent receptor-like beta-barrel" evidence="12">
    <location>
        <begin position="230"/>
        <end position="626"/>
    </location>
</feature>
<dbReference type="InterPro" id="IPR000531">
    <property type="entry name" value="Beta-barrel_TonB"/>
</dbReference>
<evidence type="ECO:0000313" key="16">
    <source>
        <dbReference type="Proteomes" id="UP000443070"/>
    </source>
</evidence>